<dbReference type="PROSITE" id="PS50950">
    <property type="entry name" value="ZF_THAP"/>
    <property type="match status" value="1"/>
</dbReference>
<keyword evidence="10" id="KW-0539">Nucleus</keyword>
<evidence type="ECO:0000256" key="14">
    <source>
        <dbReference type="SAM" id="MobiDB-lite"/>
    </source>
</evidence>
<sequence>TTNFYISDIKICAYHKMPAGCSAPKCTNSNKDGYCCTTFAQDPNLRQKWIDAAGIPDWKPSKSALLCEVHFHSSELFRVGSKKLIRKGAIPSLFCKCQQPMKKKTFAEIQSEQRCNESIEFLPHKKAELRSDHSYTATENSKKQENKSCKREQYSNELQEHNYCLLSKKRKSITFGSRKKYVHTAHCVVMKKPIDINTLDTFSENENYRSNSNLDIHISSECIANQTLSTENLLSPEEYEITANQILSTENLSSPEEYEILKEKLKMAEKERDILKSKVNDLEKNIEENTEIINTILNKDQQRAIVYGTTKGSKWSDETIEKGLNLHFACGSHGYNQIIKLIAPFPSLRTLRNKIQHIKRTHSENKKYSHKEIFYEKSYL</sequence>
<dbReference type="InterPro" id="IPR006612">
    <property type="entry name" value="THAP_Znf"/>
</dbReference>
<comment type="caution">
    <text evidence="16">The sequence shown here is derived from an EMBL/GenBank/DDBJ whole genome shotgun (WGS) entry which is preliminary data.</text>
</comment>
<keyword evidence="4 12" id="KW-0863">Zinc-finger</keyword>
<dbReference type="AlphaFoldDB" id="A0A836F181"/>
<evidence type="ECO:0000256" key="3">
    <source>
        <dbReference type="ARBA" id="ARBA00022723"/>
    </source>
</evidence>
<keyword evidence="17" id="KW-1185">Reference proteome</keyword>
<evidence type="ECO:0000256" key="6">
    <source>
        <dbReference type="ARBA" id="ARBA00023015"/>
    </source>
</evidence>
<keyword evidence="9" id="KW-0804">Transcription</keyword>
<protein>
    <submittedName>
        <fullName evidence="16">THAP6 protein</fullName>
    </submittedName>
</protein>
<keyword evidence="3" id="KW-0479">Metal-binding</keyword>
<feature type="compositionally biased region" description="Basic and acidic residues" evidence="14">
    <location>
        <begin position="140"/>
        <end position="152"/>
    </location>
</feature>
<proteinExistence type="inferred from homology"/>
<dbReference type="InterPro" id="IPR026516">
    <property type="entry name" value="THAP1/10"/>
</dbReference>
<evidence type="ECO:0000256" key="2">
    <source>
        <dbReference type="ARBA" id="ARBA00006177"/>
    </source>
</evidence>
<keyword evidence="11" id="KW-0131">Cell cycle</keyword>
<keyword evidence="5" id="KW-0862">Zinc</keyword>
<gene>
    <name evidence="16" type="primary">Thap6_0</name>
    <name evidence="16" type="ORF">G6Z77_0015343</name>
</gene>
<evidence type="ECO:0000256" key="8">
    <source>
        <dbReference type="ARBA" id="ARBA00023125"/>
    </source>
</evidence>
<dbReference type="OrthoDB" id="7312725at2759"/>
<dbReference type="SMART" id="SM00980">
    <property type="entry name" value="THAP"/>
    <property type="match status" value="1"/>
</dbReference>
<evidence type="ECO:0000256" key="12">
    <source>
        <dbReference type="PROSITE-ProRule" id="PRU00309"/>
    </source>
</evidence>
<keyword evidence="8 12" id="KW-0238">DNA-binding</keyword>
<keyword evidence="7 13" id="KW-0175">Coiled coil</keyword>
<keyword evidence="6" id="KW-0805">Transcription regulation</keyword>
<organism evidence="16 17">
    <name type="scientific">Acromyrmex heyeri</name>
    <dbReference type="NCBI Taxonomy" id="230685"/>
    <lineage>
        <taxon>Eukaryota</taxon>
        <taxon>Metazoa</taxon>
        <taxon>Ecdysozoa</taxon>
        <taxon>Arthropoda</taxon>
        <taxon>Hexapoda</taxon>
        <taxon>Insecta</taxon>
        <taxon>Pterygota</taxon>
        <taxon>Neoptera</taxon>
        <taxon>Endopterygota</taxon>
        <taxon>Hymenoptera</taxon>
        <taxon>Apocrita</taxon>
        <taxon>Aculeata</taxon>
        <taxon>Formicoidea</taxon>
        <taxon>Formicidae</taxon>
        <taxon>Myrmicinae</taxon>
        <taxon>Acromyrmex</taxon>
    </lineage>
</organism>
<evidence type="ECO:0000256" key="10">
    <source>
        <dbReference type="ARBA" id="ARBA00023242"/>
    </source>
</evidence>
<evidence type="ECO:0000256" key="13">
    <source>
        <dbReference type="SAM" id="Coils"/>
    </source>
</evidence>
<dbReference type="GO" id="GO:0043565">
    <property type="term" value="F:sequence-specific DNA binding"/>
    <property type="evidence" value="ECO:0007669"/>
    <property type="project" value="InterPro"/>
</dbReference>
<dbReference type="SUPFAM" id="SSF57716">
    <property type="entry name" value="Glucocorticoid receptor-like (DNA-binding domain)"/>
    <property type="match status" value="1"/>
</dbReference>
<evidence type="ECO:0000256" key="1">
    <source>
        <dbReference type="ARBA" id="ARBA00004642"/>
    </source>
</evidence>
<feature type="non-terminal residue" evidence="16">
    <location>
        <position position="380"/>
    </location>
</feature>
<dbReference type="GO" id="GO:0008270">
    <property type="term" value="F:zinc ion binding"/>
    <property type="evidence" value="ECO:0007669"/>
    <property type="project" value="UniProtKB-KW"/>
</dbReference>
<feature type="region of interest" description="Disordered" evidence="14">
    <location>
        <begin position="132"/>
        <end position="152"/>
    </location>
</feature>
<dbReference type="Proteomes" id="UP000670152">
    <property type="component" value="Unassembled WGS sequence"/>
</dbReference>
<dbReference type="PANTHER" id="PTHR46600:SF1">
    <property type="entry name" value="THAP DOMAIN-CONTAINING PROTEIN 1"/>
    <property type="match status" value="1"/>
</dbReference>
<comment type="subcellular location">
    <subcellularLocation>
        <location evidence="1">Nucleus</location>
        <location evidence="1">Nucleoplasm</location>
    </subcellularLocation>
</comment>
<evidence type="ECO:0000256" key="5">
    <source>
        <dbReference type="ARBA" id="ARBA00022833"/>
    </source>
</evidence>
<accession>A0A836F181</accession>
<reference evidence="16 17" key="1">
    <citation type="submission" date="2020-02" db="EMBL/GenBank/DDBJ databases">
        <title>Relaxed selection underlies rapid genomic changes in the transitions from sociality to social parasitism in ants.</title>
        <authorList>
            <person name="Bi X."/>
        </authorList>
    </citation>
    <scope>NUCLEOTIDE SEQUENCE [LARGE SCALE GENOMIC DNA]</scope>
    <source>
        <strain evidence="16">BGI-DK2014b</strain>
        <tissue evidence="16">Whole body</tissue>
    </source>
</reference>
<evidence type="ECO:0000256" key="9">
    <source>
        <dbReference type="ARBA" id="ARBA00023163"/>
    </source>
</evidence>
<evidence type="ECO:0000256" key="4">
    <source>
        <dbReference type="ARBA" id="ARBA00022771"/>
    </source>
</evidence>
<evidence type="ECO:0000256" key="11">
    <source>
        <dbReference type="ARBA" id="ARBA00023306"/>
    </source>
</evidence>
<feature type="coiled-coil region" evidence="13">
    <location>
        <begin position="258"/>
        <end position="299"/>
    </location>
</feature>
<dbReference type="PANTHER" id="PTHR46600">
    <property type="entry name" value="THAP DOMAIN-CONTAINING"/>
    <property type="match status" value="1"/>
</dbReference>
<evidence type="ECO:0000313" key="16">
    <source>
        <dbReference type="EMBL" id="KAG5324430.1"/>
    </source>
</evidence>
<dbReference type="EMBL" id="JAANIB010008097">
    <property type="protein sequence ID" value="KAG5324430.1"/>
    <property type="molecule type" value="Genomic_DNA"/>
</dbReference>
<evidence type="ECO:0000259" key="15">
    <source>
        <dbReference type="PROSITE" id="PS50950"/>
    </source>
</evidence>
<evidence type="ECO:0000256" key="7">
    <source>
        <dbReference type="ARBA" id="ARBA00023054"/>
    </source>
</evidence>
<dbReference type="Pfam" id="PF05485">
    <property type="entry name" value="THAP"/>
    <property type="match status" value="1"/>
</dbReference>
<evidence type="ECO:0000313" key="17">
    <source>
        <dbReference type="Proteomes" id="UP000670152"/>
    </source>
</evidence>
<comment type="similarity">
    <text evidence="2">Belongs to the THAP1 family.</text>
</comment>
<feature type="domain" description="THAP-type" evidence="15">
    <location>
        <begin position="17"/>
        <end position="94"/>
    </location>
</feature>
<feature type="non-terminal residue" evidence="16">
    <location>
        <position position="1"/>
    </location>
</feature>
<dbReference type="GO" id="GO:0005654">
    <property type="term" value="C:nucleoplasm"/>
    <property type="evidence" value="ECO:0007669"/>
    <property type="project" value="UniProtKB-SubCell"/>
</dbReference>
<name>A0A836F181_9HYME</name>